<sequence>MSEITAALVQKLRNMTGAGIMDAKKILTKTKGDIAKAVEELRKSGQAKALKKQDRAVSEGLIDAYIHGTGKVGAMVQVKCETDFVARNEEFKALAHDIALQVTAMNPQYVSPKDIPQEVIDKEKEIYRAQLKAQKKPEKAIEKIVEGKLQKYFSEVCLLKQKFFKNDTVTIEDLITEKIAKLGENIQLAGFTRVELDGSRTCNSK</sequence>
<dbReference type="InterPro" id="IPR009060">
    <property type="entry name" value="UBA-like_sf"/>
</dbReference>
<evidence type="ECO:0000256" key="5">
    <source>
        <dbReference type="HAMAP-Rule" id="MF_00050"/>
    </source>
</evidence>
<dbReference type="GO" id="GO:0005737">
    <property type="term" value="C:cytoplasm"/>
    <property type="evidence" value="ECO:0007669"/>
    <property type="project" value="UniProtKB-SubCell"/>
</dbReference>
<dbReference type="SUPFAM" id="SSF54713">
    <property type="entry name" value="Elongation factor Ts (EF-Ts), dimerisation domain"/>
    <property type="match status" value="1"/>
</dbReference>
<proteinExistence type="inferred from homology"/>
<accession>A0A1G2B6J4</accession>
<evidence type="ECO:0000256" key="3">
    <source>
        <dbReference type="ARBA" id="ARBA00022768"/>
    </source>
</evidence>
<comment type="caution">
    <text evidence="7">The sequence shown here is derived from an EMBL/GenBank/DDBJ whole genome shotgun (WGS) entry which is preliminary data.</text>
</comment>
<dbReference type="FunFam" id="1.10.286.20:FF:000001">
    <property type="entry name" value="Elongation factor Ts"/>
    <property type="match status" value="1"/>
</dbReference>
<reference evidence="7 8" key="1">
    <citation type="journal article" date="2016" name="Nat. Commun.">
        <title>Thousands of microbial genomes shed light on interconnected biogeochemical processes in an aquifer system.</title>
        <authorList>
            <person name="Anantharaman K."/>
            <person name="Brown C.T."/>
            <person name="Hug L.A."/>
            <person name="Sharon I."/>
            <person name="Castelle C.J."/>
            <person name="Probst A.J."/>
            <person name="Thomas B.C."/>
            <person name="Singh A."/>
            <person name="Wilkins M.J."/>
            <person name="Karaoz U."/>
            <person name="Brodie E.L."/>
            <person name="Williams K.H."/>
            <person name="Hubbard S.S."/>
            <person name="Banfield J.F."/>
        </authorList>
    </citation>
    <scope>NUCLEOTIDE SEQUENCE [LARGE SCALE GENOMIC DNA]</scope>
</reference>
<evidence type="ECO:0000256" key="4">
    <source>
        <dbReference type="ARBA" id="ARBA00022917"/>
    </source>
</evidence>
<dbReference type="STRING" id="1798542.A3F54_03220"/>
<evidence type="ECO:0000259" key="6">
    <source>
        <dbReference type="Pfam" id="PF00889"/>
    </source>
</evidence>
<evidence type="ECO:0000313" key="8">
    <source>
        <dbReference type="Proteomes" id="UP000176952"/>
    </source>
</evidence>
<feature type="region of interest" description="Involved in Mg(2+) ion dislocation from EF-Tu" evidence="5">
    <location>
        <begin position="82"/>
        <end position="85"/>
    </location>
</feature>
<comment type="subcellular location">
    <subcellularLocation>
        <location evidence="5">Cytoplasm</location>
    </subcellularLocation>
</comment>
<dbReference type="EMBL" id="MHKD01000011">
    <property type="protein sequence ID" value="OGY84772.1"/>
    <property type="molecule type" value="Genomic_DNA"/>
</dbReference>
<keyword evidence="5" id="KW-0963">Cytoplasm</keyword>
<dbReference type="Proteomes" id="UP000176952">
    <property type="component" value="Unassembled WGS sequence"/>
</dbReference>
<evidence type="ECO:0000313" key="7">
    <source>
        <dbReference type="EMBL" id="OGY84772.1"/>
    </source>
</evidence>
<protein>
    <recommendedName>
        <fullName evidence="2 5">Elongation factor Ts</fullName>
        <shortName evidence="5">EF-Ts</shortName>
    </recommendedName>
</protein>
<dbReference type="PANTHER" id="PTHR11741">
    <property type="entry name" value="ELONGATION FACTOR TS"/>
    <property type="match status" value="1"/>
</dbReference>
<comment type="function">
    <text evidence="5">Associates with the EF-Tu.GDP complex and induces the exchange of GDP to GTP. It remains bound to the aminoacyl-tRNA.EF-Tu.GTP complex up to the GTP hydrolysis stage on the ribosome.</text>
</comment>
<dbReference type="Pfam" id="PF00889">
    <property type="entry name" value="EF_TS"/>
    <property type="match status" value="1"/>
</dbReference>
<dbReference type="GO" id="GO:0003746">
    <property type="term" value="F:translation elongation factor activity"/>
    <property type="evidence" value="ECO:0007669"/>
    <property type="project" value="UniProtKB-UniRule"/>
</dbReference>
<dbReference type="CDD" id="cd14275">
    <property type="entry name" value="UBA_EF-Ts"/>
    <property type="match status" value="1"/>
</dbReference>
<dbReference type="SUPFAM" id="SSF46934">
    <property type="entry name" value="UBA-like"/>
    <property type="match status" value="1"/>
</dbReference>
<dbReference type="FunFam" id="1.10.8.10:FF:000001">
    <property type="entry name" value="Elongation factor Ts"/>
    <property type="match status" value="1"/>
</dbReference>
<keyword evidence="4 5" id="KW-0648">Protein biosynthesis</keyword>
<organism evidence="7 8">
    <name type="scientific">Candidatus Kerfeldbacteria bacterium RIFCSPHIGHO2_12_FULL_48_17</name>
    <dbReference type="NCBI Taxonomy" id="1798542"/>
    <lineage>
        <taxon>Bacteria</taxon>
        <taxon>Candidatus Kerfeldiibacteriota</taxon>
    </lineage>
</organism>
<dbReference type="Gene3D" id="1.10.8.10">
    <property type="entry name" value="DNA helicase RuvA subunit, C-terminal domain"/>
    <property type="match status" value="1"/>
</dbReference>
<dbReference type="Gene3D" id="3.30.479.20">
    <property type="entry name" value="Elongation factor Ts, dimerisation domain"/>
    <property type="match status" value="1"/>
</dbReference>
<keyword evidence="3 5" id="KW-0251">Elongation factor</keyword>
<dbReference type="HAMAP" id="MF_00050">
    <property type="entry name" value="EF_Ts"/>
    <property type="match status" value="1"/>
</dbReference>
<dbReference type="InterPro" id="IPR036402">
    <property type="entry name" value="EF-Ts_dimer_sf"/>
</dbReference>
<name>A0A1G2B6J4_9BACT</name>
<evidence type="ECO:0000256" key="2">
    <source>
        <dbReference type="ARBA" id="ARBA00016956"/>
    </source>
</evidence>
<feature type="domain" description="Translation elongation factor EFTs/EF1B dimerisation" evidence="6">
    <location>
        <begin position="14"/>
        <end position="195"/>
    </location>
</feature>
<evidence type="ECO:0000256" key="1">
    <source>
        <dbReference type="ARBA" id="ARBA00005532"/>
    </source>
</evidence>
<dbReference type="InterPro" id="IPR001816">
    <property type="entry name" value="Transl_elong_EFTs/EF1B"/>
</dbReference>
<dbReference type="PANTHER" id="PTHR11741:SF0">
    <property type="entry name" value="ELONGATION FACTOR TS, MITOCHONDRIAL"/>
    <property type="match status" value="1"/>
</dbReference>
<gene>
    <name evidence="5 7" type="primary">tsf</name>
    <name evidence="7" type="ORF">A3F54_03220</name>
</gene>
<dbReference type="Gene3D" id="1.10.286.20">
    <property type="match status" value="1"/>
</dbReference>
<dbReference type="AlphaFoldDB" id="A0A1G2B6J4"/>
<dbReference type="InterPro" id="IPR014039">
    <property type="entry name" value="Transl_elong_EFTs/EF1B_dimer"/>
</dbReference>
<comment type="similarity">
    <text evidence="1 5">Belongs to the EF-Ts family.</text>
</comment>